<dbReference type="PANTHER" id="PTHR45823:SF1">
    <property type="entry name" value="T-SNARE COILED-COIL HOMOLOGY DOMAIN-CONTAINING PROTEIN"/>
    <property type="match status" value="1"/>
</dbReference>
<dbReference type="OrthoDB" id="6435686at2759"/>
<dbReference type="Gene3D" id="2.40.70.10">
    <property type="entry name" value="Acid Proteases"/>
    <property type="match status" value="1"/>
</dbReference>
<gene>
    <name evidence="1" type="ORF">X975_14587</name>
</gene>
<feature type="non-terminal residue" evidence="1">
    <location>
        <position position="171"/>
    </location>
</feature>
<dbReference type="CDD" id="cd00303">
    <property type="entry name" value="retropepsin_like"/>
    <property type="match status" value="1"/>
</dbReference>
<reference evidence="1 2" key="1">
    <citation type="submission" date="2013-11" db="EMBL/GenBank/DDBJ databases">
        <title>Genome sequencing of Stegodyphus mimosarum.</title>
        <authorList>
            <person name="Bechsgaard J."/>
        </authorList>
    </citation>
    <scope>NUCLEOTIDE SEQUENCE [LARGE SCALE GENOMIC DNA]</scope>
</reference>
<dbReference type="Proteomes" id="UP000054359">
    <property type="component" value="Unassembled WGS sequence"/>
</dbReference>
<keyword evidence="2" id="KW-1185">Reference proteome</keyword>
<evidence type="ECO:0008006" key="3">
    <source>
        <dbReference type="Google" id="ProtNLM"/>
    </source>
</evidence>
<proteinExistence type="predicted"/>
<dbReference type="SUPFAM" id="SSF50630">
    <property type="entry name" value="Acid proteases"/>
    <property type="match status" value="1"/>
</dbReference>
<name>A0A087TX25_STEMI</name>
<dbReference type="PANTHER" id="PTHR45823">
    <property type="entry name" value="T-SNARE COILED-COIL HOMOLOGY DOMAIN-CONTAINING PROTEIN"/>
    <property type="match status" value="1"/>
</dbReference>
<evidence type="ECO:0000313" key="2">
    <source>
        <dbReference type="Proteomes" id="UP000054359"/>
    </source>
</evidence>
<dbReference type="AlphaFoldDB" id="A0A087TX25"/>
<accession>A0A087TX25</accession>
<evidence type="ECO:0000313" key="1">
    <source>
        <dbReference type="EMBL" id="KFM69664.1"/>
    </source>
</evidence>
<protein>
    <recommendedName>
        <fullName evidence="3">Peptidase A2 domain-containing protein</fullName>
    </recommendedName>
</protein>
<organism evidence="1 2">
    <name type="scientific">Stegodyphus mimosarum</name>
    <name type="common">African social velvet spider</name>
    <dbReference type="NCBI Taxonomy" id="407821"/>
    <lineage>
        <taxon>Eukaryota</taxon>
        <taxon>Metazoa</taxon>
        <taxon>Ecdysozoa</taxon>
        <taxon>Arthropoda</taxon>
        <taxon>Chelicerata</taxon>
        <taxon>Arachnida</taxon>
        <taxon>Araneae</taxon>
        <taxon>Araneomorphae</taxon>
        <taxon>Entelegynae</taxon>
        <taxon>Eresoidea</taxon>
        <taxon>Eresidae</taxon>
        <taxon>Stegodyphus</taxon>
    </lineage>
</organism>
<sequence>MYDEKTTWQVYKTQFSIVAETNGWDSQAKACHLATSLTAHTVDILQTLPENKRLVFEALSSALKLNFGEKCLKDYMSGTSNELSINGHIDGIPCNMIIDTRANVTIIQKDLVQEFNDKLIWKPSKITLQTVSSEKIDKDGMLNISPLEVPPIITRQMWQILKILAYSDWTF</sequence>
<dbReference type="EMBL" id="KK117148">
    <property type="protein sequence ID" value="KFM69664.1"/>
    <property type="molecule type" value="Genomic_DNA"/>
</dbReference>
<dbReference type="InterPro" id="IPR021109">
    <property type="entry name" value="Peptidase_aspartic_dom_sf"/>
</dbReference>